<proteinExistence type="predicted"/>
<dbReference type="InterPro" id="IPR002509">
    <property type="entry name" value="NODB_dom"/>
</dbReference>
<gene>
    <name evidence="3" type="ORF">Q5741_17685</name>
</gene>
<dbReference type="Gene3D" id="3.20.20.370">
    <property type="entry name" value="Glycoside hydrolase/deacetylase"/>
    <property type="match status" value="1"/>
</dbReference>
<organism evidence="3 4">
    <name type="scientific">Paenibacillus lacisoli</name>
    <dbReference type="NCBI Taxonomy" id="3064525"/>
    <lineage>
        <taxon>Bacteria</taxon>
        <taxon>Bacillati</taxon>
        <taxon>Bacillota</taxon>
        <taxon>Bacilli</taxon>
        <taxon>Bacillales</taxon>
        <taxon>Paenibacillaceae</taxon>
        <taxon>Paenibacillus</taxon>
    </lineage>
</organism>
<keyword evidence="1" id="KW-0732">Signal</keyword>
<evidence type="ECO:0000256" key="1">
    <source>
        <dbReference type="SAM" id="SignalP"/>
    </source>
</evidence>
<dbReference type="PANTHER" id="PTHR10587:SF125">
    <property type="entry name" value="POLYSACCHARIDE DEACETYLASE YHEN-RELATED"/>
    <property type="match status" value="1"/>
</dbReference>
<dbReference type="SUPFAM" id="SSF88713">
    <property type="entry name" value="Glycoside hydrolase/deacetylase"/>
    <property type="match status" value="1"/>
</dbReference>
<dbReference type="InterPro" id="IPR036582">
    <property type="entry name" value="Mao_N_sf"/>
</dbReference>
<feature type="signal peptide" evidence="1">
    <location>
        <begin position="1"/>
        <end position="30"/>
    </location>
</feature>
<name>A0ABT9CGA5_9BACL</name>
<dbReference type="SUPFAM" id="SSF55383">
    <property type="entry name" value="Copper amine oxidase, domain N"/>
    <property type="match status" value="1"/>
</dbReference>
<evidence type="ECO:0000313" key="4">
    <source>
        <dbReference type="Proteomes" id="UP001240171"/>
    </source>
</evidence>
<dbReference type="InterPro" id="IPR050248">
    <property type="entry name" value="Polysacc_deacetylase_ArnD"/>
</dbReference>
<reference evidence="3 4" key="1">
    <citation type="submission" date="2023-07" db="EMBL/GenBank/DDBJ databases">
        <title>Paenibacillus sp. JX-17 nov. isolated from soil.</title>
        <authorList>
            <person name="Wan Y."/>
            <person name="Liu B."/>
        </authorList>
    </citation>
    <scope>NUCLEOTIDE SEQUENCE [LARGE SCALE GENOMIC DNA]</scope>
    <source>
        <strain evidence="3 4">JX-17</strain>
    </source>
</reference>
<dbReference type="PROSITE" id="PS51677">
    <property type="entry name" value="NODB"/>
    <property type="match status" value="1"/>
</dbReference>
<evidence type="ECO:0000259" key="2">
    <source>
        <dbReference type="PROSITE" id="PS51677"/>
    </source>
</evidence>
<dbReference type="Proteomes" id="UP001240171">
    <property type="component" value="Unassembled WGS sequence"/>
</dbReference>
<comment type="caution">
    <text evidence="3">The sequence shown here is derived from an EMBL/GenBank/DDBJ whole genome shotgun (WGS) entry which is preliminary data.</text>
</comment>
<dbReference type="RefSeq" id="WP_305025460.1">
    <property type="nucleotide sequence ID" value="NZ_JAUQTB010000014.1"/>
</dbReference>
<feature type="domain" description="NodB homology" evidence="2">
    <location>
        <begin position="45"/>
        <end position="231"/>
    </location>
</feature>
<accession>A0ABT9CGA5</accession>
<dbReference type="CDD" id="cd10944">
    <property type="entry name" value="CE4_SmPgdA_like"/>
    <property type="match status" value="1"/>
</dbReference>
<evidence type="ECO:0000313" key="3">
    <source>
        <dbReference type="EMBL" id="MDO7908236.1"/>
    </source>
</evidence>
<sequence length="417" mass="46303">MAANRNQIGKRTAIWCMLLLMIMGTFPLQAAEASEAGNRSTATGKIVYLTFDDGPGKYTGEVLDILHTYQVKATFFMVGQEAKRYPELVRRVYEEGHAIGNHSYNHRYSEMYDSFVHFWKQIKQTEEILTSITGSRPSLVRAPGGTYGHFDHTYFNLLKQGGYQVFDWNVDSGDSARRNVPAAEIKSHATLSSAVRGDVILLMHDGGAHRETVKALPAIIEHYRSAGYQFGILSEEQEPVQFRVAASLPYKRLPPDAGWVKANVEANAELFARGPGLTIEAGAVTTELQPGEYRIERGQYVVPLRKTVERLGGTVTWNRSGQEVETRLGHARLIIPVGTPRFTVLESDAMRAAYDPTASLVRAAGEGAPASLRHSILIGETVWFPLRELLEKSGYQITGIYSGPEARRVKAQEISIF</sequence>
<keyword evidence="4" id="KW-1185">Reference proteome</keyword>
<protein>
    <submittedName>
        <fullName evidence="3">Polysaccharide deacetylase family protein</fullName>
    </submittedName>
</protein>
<dbReference type="Pfam" id="PF01522">
    <property type="entry name" value="Polysacc_deac_1"/>
    <property type="match status" value="1"/>
</dbReference>
<dbReference type="PANTHER" id="PTHR10587">
    <property type="entry name" value="GLYCOSYL TRANSFERASE-RELATED"/>
    <property type="match status" value="1"/>
</dbReference>
<feature type="chain" id="PRO_5045607695" evidence="1">
    <location>
        <begin position="31"/>
        <end position="417"/>
    </location>
</feature>
<dbReference type="EMBL" id="JAUQTB010000014">
    <property type="protein sequence ID" value="MDO7908236.1"/>
    <property type="molecule type" value="Genomic_DNA"/>
</dbReference>
<dbReference type="InterPro" id="IPR011330">
    <property type="entry name" value="Glyco_hydro/deAcase_b/a-brl"/>
</dbReference>